<dbReference type="InterPro" id="IPR000836">
    <property type="entry name" value="PRTase_dom"/>
</dbReference>
<dbReference type="EnsemblMetazoa" id="XM_019998278.1">
    <property type="protein sequence ID" value="XP_019853837.1"/>
    <property type="gene ID" value="LOC100634173"/>
</dbReference>
<accession>A0A1X7VT65</accession>
<dbReference type="SMART" id="SM01400">
    <property type="entry name" value="Pribosyltran_N"/>
    <property type="match status" value="1"/>
</dbReference>
<keyword evidence="2" id="KW-0545">Nucleotide biosynthesis</keyword>
<dbReference type="FunFam" id="3.40.50.2020:FF:000014">
    <property type="entry name" value="Ribose-phosphate pyrophosphokinase 1"/>
    <property type="match status" value="1"/>
</dbReference>
<sequence length="361" mass="39919">MAVSWTGNKLPHGTMSTPYAKGMIVISGSSCKELAASVTRRMDVPLSPTDIKKDSSNETHVDINVSVRGKDVFIIQTGHGNLSCNDLLMELFILTYACRTSSARKIIGVIPYLPYSTHCIMRRRGCVTAKLLASMMAKSGLSHLVTMDLYHKEIQGFFDFPVDNLRCSQFLIQYITSHIPDYKNGVVVARYPGVTLRATSFAERLRLSLAVIHGEVKDPHDGRNSPPPDDHTPRRIQVARKEKPPLNIVGDVEGHNAFIIDDVIDEVDSLIAAAQCIKKSGAKKIFVVATHAPLSGDSPKKLQESCIDQAIVTNTIPQEENSKICTKLQTIDISVMLSEAIRRIYHGESMSYLFKNVPLED</sequence>
<reference evidence="5" key="2">
    <citation type="submission" date="2017-05" db="UniProtKB">
        <authorList>
            <consortium name="EnsemblMetazoa"/>
        </authorList>
    </citation>
    <scope>IDENTIFICATION</scope>
</reference>
<dbReference type="KEGG" id="aqu:100634173"/>
<dbReference type="CDD" id="cd06223">
    <property type="entry name" value="PRTases_typeI"/>
    <property type="match status" value="1"/>
</dbReference>
<gene>
    <name evidence="5" type="primary">100634173</name>
</gene>
<dbReference type="InterPro" id="IPR029057">
    <property type="entry name" value="PRTase-like"/>
</dbReference>
<dbReference type="OrthoDB" id="413572at2759"/>
<dbReference type="AlphaFoldDB" id="A0A1X7VT65"/>
<feature type="region of interest" description="Disordered" evidence="3">
    <location>
        <begin position="216"/>
        <end position="236"/>
    </location>
</feature>
<evidence type="ECO:0000256" key="3">
    <source>
        <dbReference type="SAM" id="MobiDB-lite"/>
    </source>
</evidence>
<dbReference type="eggNOG" id="KOG1503">
    <property type="taxonomic scope" value="Eukaryota"/>
</dbReference>
<dbReference type="InParanoid" id="A0A1X7VT65"/>
<dbReference type="GO" id="GO:0002189">
    <property type="term" value="C:ribose phosphate diphosphokinase complex"/>
    <property type="evidence" value="ECO:0007669"/>
    <property type="project" value="TreeGrafter"/>
</dbReference>
<proteinExistence type="inferred from homology"/>
<dbReference type="InterPro" id="IPR005946">
    <property type="entry name" value="Rib-P_diPkinase"/>
</dbReference>
<dbReference type="Pfam" id="PF14572">
    <property type="entry name" value="Pribosyl_synth"/>
    <property type="match status" value="1"/>
</dbReference>
<dbReference type="GO" id="GO:0004749">
    <property type="term" value="F:ribose phosphate diphosphokinase activity"/>
    <property type="evidence" value="ECO:0007669"/>
    <property type="project" value="TreeGrafter"/>
</dbReference>
<feature type="domain" description="Ribose-phosphate pyrophosphokinase N-terminal" evidence="4">
    <location>
        <begin position="23"/>
        <end position="140"/>
    </location>
</feature>
<dbReference type="GO" id="GO:0006015">
    <property type="term" value="P:5-phosphoribose 1-diphosphate biosynthetic process"/>
    <property type="evidence" value="ECO:0007669"/>
    <property type="project" value="TreeGrafter"/>
</dbReference>
<dbReference type="GO" id="GO:0005524">
    <property type="term" value="F:ATP binding"/>
    <property type="evidence" value="ECO:0007669"/>
    <property type="project" value="TreeGrafter"/>
</dbReference>
<dbReference type="SUPFAM" id="SSF53271">
    <property type="entry name" value="PRTase-like"/>
    <property type="match status" value="2"/>
</dbReference>
<dbReference type="Proteomes" id="UP000007879">
    <property type="component" value="Unassembled WGS sequence"/>
</dbReference>
<evidence type="ECO:0000313" key="6">
    <source>
        <dbReference type="Proteomes" id="UP000007879"/>
    </source>
</evidence>
<dbReference type="PANTHER" id="PTHR10210:SF53">
    <property type="entry name" value="GH23275P"/>
    <property type="match status" value="1"/>
</dbReference>
<dbReference type="EnsemblMetazoa" id="XM_019998275.1">
    <property type="protein sequence ID" value="XP_019853834.1"/>
    <property type="gene ID" value="LOC100634173"/>
</dbReference>
<evidence type="ECO:0000313" key="5">
    <source>
        <dbReference type="EnsemblMetazoa" id="Aqu2.1.43556_001"/>
    </source>
</evidence>
<dbReference type="Pfam" id="PF13793">
    <property type="entry name" value="Pribosyltran_N"/>
    <property type="match status" value="1"/>
</dbReference>
<reference evidence="6" key="1">
    <citation type="journal article" date="2010" name="Nature">
        <title>The Amphimedon queenslandica genome and the evolution of animal complexity.</title>
        <authorList>
            <person name="Srivastava M."/>
            <person name="Simakov O."/>
            <person name="Chapman J."/>
            <person name="Fahey B."/>
            <person name="Gauthier M.E."/>
            <person name="Mitros T."/>
            <person name="Richards G.S."/>
            <person name="Conaco C."/>
            <person name="Dacre M."/>
            <person name="Hellsten U."/>
            <person name="Larroux C."/>
            <person name="Putnam N.H."/>
            <person name="Stanke M."/>
            <person name="Adamska M."/>
            <person name="Darling A."/>
            <person name="Degnan S.M."/>
            <person name="Oakley T.H."/>
            <person name="Plachetzki D.C."/>
            <person name="Zhai Y."/>
            <person name="Adamski M."/>
            <person name="Calcino A."/>
            <person name="Cummins S.F."/>
            <person name="Goodstein D.M."/>
            <person name="Harris C."/>
            <person name="Jackson D.J."/>
            <person name="Leys S.P."/>
            <person name="Shu S."/>
            <person name="Woodcroft B.J."/>
            <person name="Vervoort M."/>
            <person name="Kosik K.S."/>
            <person name="Manning G."/>
            <person name="Degnan B.M."/>
            <person name="Rokhsar D.S."/>
        </authorList>
    </citation>
    <scope>NUCLEOTIDE SEQUENCE [LARGE SCALE GENOMIC DNA]</scope>
</reference>
<name>A0A1X7VT65_AMPQE</name>
<evidence type="ECO:0000256" key="1">
    <source>
        <dbReference type="ARBA" id="ARBA00006478"/>
    </source>
</evidence>
<dbReference type="Gene3D" id="3.40.50.2020">
    <property type="match status" value="2"/>
</dbReference>
<comment type="similarity">
    <text evidence="1">Belongs to the ribose-phosphate pyrophosphokinase family.</text>
</comment>
<organism evidence="5">
    <name type="scientific">Amphimedon queenslandica</name>
    <name type="common">Sponge</name>
    <dbReference type="NCBI Taxonomy" id="400682"/>
    <lineage>
        <taxon>Eukaryota</taxon>
        <taxon>Metazoa</taxon>
        <taxon>Porifera</taxon>
        <taxon>Demospongiae</taxon>
        <taxon>Heteroscleromorpha</taxon>
        <taxon>Haplosclerida</taxon>
        <taxon>Niphatidae</taxon>
        <taxon>Amphimedon</taxon>
    </lineage>
</organism>
<dbReference type="FunCoup" id="A0A1X7VT65">
    <property type="interactions" value="557"/>
</dbReference>
<dbReference type="GO" id="GO:0006164">
    <property type="term" value="P:purine nucleotide biosynthetic process"/>
    <property type="evidence" value="ECO:0007669"/>
    <property type="project" value="TreeGrafter"/>
</dbReference>
<dbReference type="NCBIfam" id="TIGR01251">
    <property type="entry name" value="ribP_PPkin"/>
    <property type="match status" value="1"/>
</dbReference>
<dbReference type="GO" id="GO:0005737">
    <property type="term" value="C:cytoplasm"/>
    <property type="evidence" value="ECO:0007669"/>
    <property type="project" value="TreeGrafter"/>
</dbReference>
<dbReference type="GO" id="GO:0000287">
    <property type="term" value="F:magnesium ion binding"/>
    <property type="evidence" value="ECO:0007669"/>
    <property type="project" value="InterPro"/>
</dbReference>
<evidence type="ECO:0000256" key="2">
    <source>
        <dbReference type="ARBA" id="ARBA00022727"/>
    </source>
</evidence>
<dbReference type="InterPro" id="IPR029099">
    <property type="entry name" value="Pribosyltran_N"/>
</dbReference>
<protein>
    <recommendedName>
        <fullName evidence="4">Ribose-phosphate pyrophosphokinase N-terminal domain-containing protein</fullName>
    </recommendedName>
</protein>
<dbReference type="PANTHER" id="PTHR10210">
    <property type="entry name" value="RIBOSE-PHOSPHATE DIPHOSPHOKINASE FAMILY MEMBER"/>
    <property type="match status" value="1"/>
</dbReference>
<dbReference type="EnsemblMetazoa" id="Aqu2.1.43556_001">
    <property type="protein sequence ID" value="Aqu2.1.43556_001"/>
    <property type="gene ID" value="Aqu2.1.43556"/>
</dbReference>
<keyword evidence="6" id="KW-1185">Reference proteome</keyword>
<dbReference type="STRING" id="400682.A0A1X7VT65"/>
<evidence type="ECO:0000259" key="4">
    <source>
        <dbReference type="Pfam" id="PF13793"/>
    </source>
</evidence>